<dbReference type="SUPFAM" id="SSF55729">
    <property type="entry name" value="Acyl-CoA N-acyltransferases (Nat)"/>
    <property type="match status" value="1"/>
</dbReference>
<keyword evidence="2" id="KW-0808">Transferase</keyword>
<dbReference type="Gene3D" id="3.40.630.30">
    <property type="match status" value="1"/>
</dbReference>
<organism evidence="2 3">
    <name type="scientific">Halorubrum lipolyticum DSM 21995</name>
    <dbReference type="NCBI Taxonomy" id="1227482"/>
    <lineage>
        <taxon>Archaea</taxon>
        <taxon>Methanobacteriati</taxon>
        <taxon>Methanobacteriota</taxon>
        <taxon>Stenosarchaea group</taxon>
        <taxon>Halobacteria</taxon>
        <taxon>Halobacteriales</taxon>
        <taxon>Haloferacaceae</taxon>
        <taxon>Halorubrum</taxon>
    </lineage>
</organism>
<dbReference type="PANTHER" id="PTHR43617:SF34">
    <property type="entry name" value="PUTATIVE-RELATED"/>
    <property type="match status" value="1"/>
</dbReference>
<feature type="domain" description="N-acetyltransferase" evidence="1">
    <location>
        <begin position="29"/>
        <end position="176"/>
    </location>
</feature>
<name>M0NR40_9EURY</name>
<keyword evidence="3" id="KW-1185">Reference proteome</keyword>
<dbReference type="Pfam" id="PF00583">
    <property type="entry name" value="Acetyltransf_1"/>
    <property type="match status" value="1"/>
</dbReference>
<dbReference type="InterPro" id="IPR050276">
    <property type="entry name" value="MshD_Acetyltransferase"/>
</dbReference>
<dbReference type="InterPro" id="IPR000182">
    <property type="entry name" value="GNAT_dom"/>
</dbReference>
<evidence type="ECO:0000259" key="1">
    <source>
        <dbReference type="PROSITE" id="PS51186"/>
    </source>
</evidence>
<dbReference type="InterPro" id="IPR016181">
    <property type="entry name" value="Acyl_CoA_acyltransferase"/>
</dbReference>
<dbReference type="EMBL" id="AOJG01000030">
    <property type="protein sequence ID" value="EMA59095.1"/>
    <property type="molecule type" value="Genomic_DNA"/>
</dbReference>
<dbReference type="RefSeq" id="WP_008006453.1">
    <property type="nucleotide sequence ID" value="NZ_AOJG01000030.1"/>
</dbReference>
<evidence type="ECO:0000313" key="2">
    <source>
        <dbReference type="EMBL" id="EMA59095.1"/>
    </source>
</evidence>
<comment type="caution">
    <text evidence="2">The sequence shown here is derived from an EMBL/GenBank/DDBJ whole genome shotgun (WGS) entry which is preliminary data.</text>
</comment>
<accession>M0NR40</accession>
<reference evidence="2 3" key="1">
    <citation type="journal article" date="2014" name="PLoS Genet.">
        <title>Phylogenetically driven sequencing of extremely halophilic archaea reveals strategies for static and dynamic osmo-response.</title>
        <authorList>
            <person name="Becker E.A."/>
            <person name="Seitzer P.M."/>
            <person name="Tritt A."/>
            <person name="Larsen D."/>
            <person name="Krusor M."/>
            <person name="Yao A.I."/>
            <person name="Wu D."/>
            <person name="Madern D."/>
            <person name="Eisen J.A."/>
            <person name="Darling A.E."/>
            <person name="Facciotti M.T."/>
        </authorList>
    </citation>
    <scope>NUCLEOTIDE SEQUENCE [LARGE SCALE GENOMIC DNA]</scope>
    <source>
        <strain evidence="2 3">DSM 21995</strain>
    </source>
</reference>
<dbReference type="STRING" id="1227482.C469_10711"/>
<dbReference type="PROSITE" id="PS51186">
    <property type="entry name" value="GNAT"/>
    <property type="match status" value="1"/>
</dbReference>
<sequence>MSDRGYPEAVADEFPVPPTEFADREGRTVEIRPYEGTDEGYEALVEMYDAFDPADRAQGIPPGGEKRIREWLDAILGDDCLNVIAWCGDDVAGHATLVPDGDAYELAIFVHQEYQRAGIGTHLIRGLLGHGQAEGVRKVWLTVERWNRAAVSLYKKIGFETSDAESFELEMGLRLNPDADADAGESDE</sequence>
<evidence type="ECO:0000313" key="3">
    <source>
        <dbReference type="Proteomes" id="UP000011650"/>
    </source>
</evidence>
<protein>
    <submittedName>
        <fullName evidence="2">GCN5-related N-acetyltransferase</fullName>
    </submittedName>
</protein>
<dbReference type="PANTHER" id="PTHR43617">
    <property type="entry name" value="L-AMINO ACID N-ACETYLTRANSFERASE"/>
    <property type="match status" value="1"/>
</dbReference>
<dbReference type="PATRIC" id="fig|1227482.3.peg.2161"/>
<dbReference type="CDD" id="cd04301">
    <property type="entry name" value="NAT_SF"/>
    <property type="match status" value="1"/>
</dbReference>
<gene>
    <name evidence="2" type="ORF">C469_10711</name>
</gene>
<dbReference type="Proteomes" id="UP000011650">
    <property type="component" value="Unassembled WGS sequence"/>
</dbReference>
<dbReference type="AlphaFoldDB" id="M0NR40"/>
<dbReference type="GO" id="GO:0016747">
    <property type="term" value="F:acyltransferase activity, transferring groups other than amino-acyl groups"/>
    <property type="evidence" value="ECO:0007669"/>
    <property type="project" value="InterPro"/>
</dbReference>
<proteinExistence type="predicted"/>
<dbReference type="OrthoDB" id="51421at2157"/>